<evidence type="ECO:0000256" key="5">
    <source>
        <dbReference type="HAMAP-Rule" id="MF_01201"/>
    </source>
</evidence>
<evidence type="ECO:0000256" key="3">
    <source>
        <dbReference type="ARBA" id="ARBA00022898"/>
    </source>
</evidence>
<dbReference type="Proteomes" id="UP000503640">
    <property type="component" value="Unassembled WGS sequence"/>
</dbReference>
<comment type="caution">
    <text evidence="9">The sequence shown here is derived from an EMBL/GenBank/DDBJ whole genome shotgun (WGS) entry which is preliminary data.</text>
</comment>
<dbReference type="FunFam" id="3.20.20.10:FF:000002">
    <property type="entry name" value="Alanine racemase"/>
    <property type="match status" value="1"/>
</dbReference>
<evidence type="ECO:0000256" key="4">
    <source>
        <dbReference type="ARBA" id="ARBA00023235"/>
    </source>
</evidence>
<dbReference type="GO" id="GO:0030632">
    <property type="term" value="P:D-alanine biosynthetic process"/>
    <property type="evidence" value="ECO:0007669"/>
    <property type="project" value="UniProtKB-UniRule"/>
</dbReference>
<dbReference type="GO" id="GO:0005829">
    <property type="term" value="C:cytosol"/>
    <property type="evidence" value="ECO:0007669"/>
    <property type="project" value="TreeGrafter"/>
</dbReference>
<dbReference type="PANTHER" id="PTHR30511:SF0">
    <property type="entry name" value="ALANINE RACEMASE, CATABOLIC-RELATED"/>
    <property type="match status" value="1"/>
</dbReference>
<dbReference type="EMBL" id="BJTG01000004">
    <property type="protein sequence ID" value="GEJ57381.1"/>
    <property type="molecule type" value="Genomic_DNA"/>
</dbReference>
<dbReference type="CDD" id="cd00430">
    <property type="entry name" value="PLPDE_III_AR"/>
    <property type="match status" value="1"/>
</dbReference>
<dbReference type="InterPro" id="IPR000821">
    <property type="entry name" value="Ala_racemase"/>
</dbReference>
<dbReference type="PROSITE" id="PS00395">
    <property type="entry name" value="ALANINE_RACEMASE"/>
    <property type="match status" value="1"/>
</dbReference>
<dbReference type="Gene3D" id="2.40.37.10">
    <property type="entry name" value="Lyase, Ornithine Decarboxylase, Chain A, domain 1"/>
    <property type="match status" value="1"/>
</dbReference>
<dbReference type="InterPro" id="IPR029066">
    <property type="entry name" value="PLP-binding_barrel"/>
</dbReference>
<dbReference type="Gene3D" id="3.20.20.10">
    <property type="entry name" value="Alanine racemase"/>
    <property type="match status" value="1"/>
</dbReference>
<dbReference type="GO" id="GO:0008784">
    <property type="term" value="F:alanine racemase activity"/>
    <property type="evidence" value="ECO:0007669"/>
    <property type="project" value="UniProtKB-UniRule"/>
</dbReference>
<feature type="active site" description="Proton acceptor; specific for L-alanine" evidence="5">
    <location>
        <position position="270"/>
    </location>
</feature>
<evidence type="ECO:0000313" key="9">
    <source>
        <dbReference type="EMBL" id="GEJ57381.1"/>
    </source>
</evidence>
<dbReference type="Pfam" id="PF00842">
    <property type="entry name" value="Ala_racemase_C"/>
    <property type="match status" value="1"/>
</dbReference>
<keyword evidence="4 5" id="KW-0413">Isomerase</keyword>
<comment type="similarity">
    <text evidence="5">Belongs to the alanine racemase family.</text>
</comment>
<dbReference type="PANTHER" id="PTHR30511">
    <property type="entry name" value="ALANINE RACEMASE"/>
    <property type="match status" value="1"/>
</dbReference>
<dbReference type="Pfam" id="PF01168">
    <property type="entry name" value="Ala_racemase_N"/>
    <property type="match status" value="1"/>
</dbReference>
<feature type="modified residue" description="N6-(pyridoxal phosphate)lysine" evidence="5 6">
    <location>
        <position position="35"/>
    </location>
</feature>
<dbReference type="SMART" id="SM01005">
    <property type="entry name" value="Ala_racemase_C"/>
    <property type="match status" value="1"/>
</dbReference>
<feature type="domain" description="Alanine racemase C-terminal" evidence="8">
    <location>
        <begin position="249"/>
        <end position="382"/>
    </location>
</feature>
<feature type="active site" description="Proton acceptor; specific for D-alanine" evidence="5">
    <location>
        <position position="35"/>
    </location>
</feature>
<accession>A0A7I9VLV7</accession>
<dbReference type="UniPathway" id="UPA00042">
    <property type="reaction ID" value="UER00497"/>
</dbReference>
<dbReference type="InterPro" id="IPR001608">
    <property type="entry name" value="Ala_racemase_N"/>
</dbReference>
<gene>
    <name evidence="9" type="ORF">AMYX_21220</name>
</gene>
<dbReference type="NCBIfam" id="TIGR00492">
    <property type="entry name" value="alr"/>
    <property type="match status" value="1"/>
</dbReference>
<comment type="function">
    <text evidence="5">Catalyzes the interconversion of L-alanine and D-alanine. May also act on other amino acids.</text>
</comment>
<dbReference type="EC" id="5.1.1.1" evidence="5"/>
<dbReference type="HAMAP" id="MF_01201">
    <property type="entry name" value="Ala_racemase"/>
    <property type="match status" value="1"/>
</dbReference>
<dbReference type="InterPro" id="IPR011079">
    <property type="entry name" value="Ala_racemase_C"/>
</dbReference>
<keyword evidence="3 5" id="KW-0663">Pyridoxal phosphate</keyword>
<evidence type="ECO:0000259" key="8">
    <source>
        <dbReference type="SMART" id="SM01005"/>
    </source>
</evidence>
<dbReference type="AlphaFoldDB" id="A0A7I9VLV7"/>
<dbReference type="InterPro" id="IPR009006">
    <property type="entry name" value="Ala_racemase/Decarboxylase_C"/>
</dbReference>
<reference evidence="10" key="1">
    <citation type="journal article" date="2020" name="Appl. Environ. Microbiol.">
        <title>Diazotrophic Anaeromyxobacter Isolates from Soils.</title>
        <authorList>
            <person name="Masuda Y."/>
            <person name="Yamanaka H."/>
            <person name="Xu Z.X."/>
            <person name="Shiratori Y."/>
            <person name="Aono T."/>
            <person name="Amachi S."/>
            <person name="Senoo K."/>
            <person name="Itoh H."/>
        </authorList>
    </citation>
    <scope>NUCLEOTIDE SEQUENCE [LARGE SCALE GENOMIC DNA]</scope>
    <source>
        <strain evidence="10">R267</strain>
    </source>
</reference>
<dbReference type="SUPFAM" id="SSF51419">
    <property type="entry name" value="PLP-binding barrel"/>
    <property type="match status" value="1"/>
</dbReference>
<evidence type="ECO:0000256" key="6">
    <source>
        <dbReference type="PIRSR" id="PIRSR600821-50"/>
    </source>
</evidence>
<feature type="binding site" evidence="5 7">
    <location>
        <position position="323"/>
    </location>
    <ligand>
        <name>substrate</name>
    </ligand>
</feature>
<protein>
    <recommendedName>
        <fullName evidence="5">Alanine racemase</fullName>
        <ecNumber evidence="5">5.1.1.1</ecNumber>
    </recommendedName>
</protein>
<dbReference type="SUPFAM" id="SSF50621">
    <property type="entry name" value="Alanine racemase C-terminal domain-like"/>
    <property type="match status" value="1"/>
</dbReference>
<dbReference type="GO" id="GO:0030170">
    <property type="term" value="F:pyridoxal phosphate binding"/>
    <property type="evidence" value="ECO:0007669"/>
    <property type="project" value="UniProtKB-UniRule"/>
</dbReference>
<comment type="cofactor">
    <cofactor evidence="2 5 6">
        <name>pyridoxal 5'-phosphate</name>
        <dbReference type="ChEBI" id="CHEBI:597326"/>
    </cofactor>
</comment>
<evidence type="ECO:0000256" key="1">
    <source>
        <dbReference type="ARBA" id="ARBA00000316"/>
    </source>
</evidence>
<evidence type="ECO:0000256" key="7">
    <source>
        <dbReference type="PIRSR" id="PIRSR600821-52"/>
    </source>
</evidence>
<evidence type="ECO:0000313" key="10">
    <source>
        <dbReference type="Proteomes" id="UP000503640"/>
    </source>
</evidence>
<dbReference type="InterPro" id="IPR020622">
    <property type="entry name" value="Ala_racemase_pyridoxalP-BS"/>
</dbReference>
<organism evidence="9 10">
    <name type="scientific">Anaeromyxobacter diazotrophicus</name>
    <dbReference type="NCBI Taxonomy" id="2590199"/>
    <lineage>
        <taxon>Bacteria</taxon>
        <taxon>Pseudomonadati</taxon>
        <taxon>Myxococcota</taxon>
        <taxon>Myxococcia</taxon>
        <taxon>Myxococcales</taxon>
        <taxon>Cystobacterineae</taxon>
        <taxon>Anaeromyxobacteraceae</taxon>
        <taxon>Anaeromyxobacter</taxon>
    </lineage>
</organism>
<keyword evidence="10" id="KW-1185">Reference proteome</keyword>
<comment type="pathway">
    <text evidence="5">Amino-acid biosynthesis; D-alanine biosynthesis; D-alanine from L-alanine: step 1/1.</text>
</comment>
<dbReference type="PRINTS" id="PR00992">
    <property type="entry name" value="ALARACEMASE"/>
</dbReference>
<proteinExistence type="inferred from homology"/>
<dbReference type="RefSeq" id="WP_176064837.1">
    <property type="nucleotide sequence ID" value="NZ_BJTG01000004.1"/>
</dbReference>
<name>A0A7I9VLV7_9BACT</name>
<feature type="binding site" evidence="5 7">
    <location>
        <position position="133"/>
    </location>
    <ligand>
        <name>substrate</name>
    </ligand>
</feature>
<sequence length="382" mass="40117">MSIRPTEAVVDLAAVAANYRLAVEIGGRPAVGVVKADAYGHGAVPVARALRQAGAPMLAVALVEEGIELREAGIDGPVLVLGAAYGERYDLLVKHQLTPLVFTPAHVQALAAAARAAGTRARAHLKVDTGMGRIGVTPAGLPAVVEALRAAPEVELEGVCTHFASADLEPRATTERQVALFGEVSQALARAGLPPRYHHLANSAGTLDFPGARQDLTRPGIMLYGYLPFDPAARISEVARAAAARLRPALTWRTAITHVKQVEAGTAISYGGRWVAERPSRIATLPLGYADGYDRRLSGRPGFGRAEVLVRGRRAPIAGTICMDMCMIDVTDVPGAGVGDEVVLLGEQGGARVDADELAAKAGTISYEILCGVGRRVPRRYV</sequence>
<evidence type="ECO:0000256" key="2">
    <source>
        <dbReference type="ARBA" id="ARBA00001933"/>
    </source>
</evidence>
<comment type="catalytic activity">
    <reaction evidence="1 5">
        <text>L-alanine = D-alanine</text>
        <dbReference type="Rhea" id="RHEA:20249"/>
        <dbReference type="ChEBI" id="CHEBI:57416"/>
        <dbReference type="ChEBI" id="CHEBI:57972"/>
        <dbReference type="EC" id="5.1.1.1"/>
    </reaction>
</comment>